<dbReference type="HOGENOM" id="CLU_812906_0_0_11"/>
<proteinExistence type="predicted"/>
<name>H5X7M8_9PSEU</name>
<gene>
    <name evidence="1" type="ORF">SacmaDRAFT_3084</name>
</gene>
<dbReference type="EMBL" id="CM001439">
    <property type="protein sequence ID" value="EHR51320.1"/>
    <property type="molecule type" value="Genomic_DNA"/>
</dbReference>
<dbReference type="STRING" id="882083.SacmaDRAFT_3084"/>
<protein>
    <submittedName>
        <fullName evidence="1">Uncharacterized protein</fullName>
    </submittedName>
</protein>
<evidence type="ECO:0000313" key="1">
    <source>
        <dbReference type="EMBL" id="EHR51320.1"/>
    </source>
</evidence>
<sequence>MGPVQTLHEFATNLLSDPQALADFDADPQGVLNAAGLGDVTAADVREILPLVMDTAPAAAGEPLGSLAATADVTGTLDNAVTHLSEAGSTLVGGVADVASGPLGALPDLSGVFGGVSDVASATGLNTVTDGVLNTVSDVVDGVADTVDEVPVAGPLVDAAATDLQHTVAGVGEHLYDGKLVGAVADGVTNHLGDAALAGALVDTVSGLPAVGEPLGGLVETVRYEGGAMLGAANGALGSTPIGEPSGQALAAANNDGDFDATGDVADTLDHVAAAAPALPATPSVEDAVGTVEGTVGMVQHTVSDVTEDVPVAGTVVDDVNDAVGDLAGSDLAQGVAVMDPVDTVVDTVDSVGVSDLGNLAGGLDVPGTDNLPSTQDLDLGM</sequence>
<dbReference type="InterPro" id="IPR049709">
    <property type="entry name" value="IniB-like_N"/>
</dbReference>
<keyword evidence="2" id="KW-1185">Reference proteome</keyword>
<evidence type="ECO:0000313" key="2">
    <source>
        <dbReference type="Proteomes" id="UP000004926"/>
    </source>
</evidence>
<dbReference type="Proteomes" id="UP000004926">
    <property type="component" value="Chromosome"/>
</dbReference>
<reference evidence="1 2" key="1">
    <citation type="journal article" date="2012" name="Stand. Genomic Sci.">
        <title>Genome sequence of the ocean sediment bacterium Saccharomonospora marina type strain (XMU15(T)).</title>
        <authorList>
            <person name="Klenk H.P."/>
            <person name="Lu M."/>
            <person name="Lucas S."/>
            <person name="Lapidus A."/>
            <person name="Copeland A."/>
            <person name="Pitluck S."/>
            <person name="Goodwin L.A."/>
            <person name="Han C."/>
            <person name="Tapia R."/>
            <person name="Brambilla E.M."/>
            <person name="Potter G."/>
            <person name="Land M."/>
            <person name="Ivanova N."/>
            <person name="Rohde M."/>
            <person name="Goker M."/>
            <person name="Detter J.C."/>
            <person name="Li W.J."/>
            <person name="Kyrpides N.C."/>
            <person name="Woyke T."/>
        </authorList>
    </citation>
    <scope>NUCLEOTIDE SEQUENCE [LARGE SCALE GENOMIC DNA]</scope>
    <source>
        <strain evidence="1 2">XMU15</strain>
    </source>
</reference>
<accession>H5X7M8</accession>
<dbReference type="NCBIfam" id="NF038175">
    <property type="entry name" value="IniB_NTERM"/>
    <property type="match status" value="1"/>
</dbReference>
<organism evidence="1 2">
    <name type="scientific">Saccharomonospora marina XMU15</name>
    <dbReference type="NCBI Taxonomy" id="882083"/>
    <lineage>
        <taxon>Bacteria</taxon>
        <taxon>Bacillati</taxon>
        <taxon>Actinomycetota</taxon>
        <taxon>Actinomycetes</taxon>
        <taxon>Pseudonocardiales</taxon>
        <taxon>Pseudonocardiaceae</taxon>
        <taxon>Saccharomonospora</taxon>
    </lineage>
</organism>
<dbReference type="eggNOG" id="ENOG502ZRNI">
    <property type="taxonomic scope" value="Bacteria"/>
</dbReference>
<dbReference type="AlphaFoldDB" id="H5X7M8"/>